<dbReference type="EMBL" id="JAPEIS010000011">
    <property type="protein sequence ID" value="KAJ8061562.1"/>
    <property type="molecule type" value="Genomic_DNA"/>
</dbReference>
<accession>A0A9X0DH98</accession>
<proteinExistence type="predicted"/>
<dbReference type="AlphaFoldDB" id="A0A9X0DH98"/>
<gene>
    <name evidence="1" type="ORF">OCU04_009374</name>
</gene>
<evidence type="ECO:0000313" key="2">
    <source>
        <dbReference type="Proteomes" id="UP001152300"/>
    </source>
</evidence>
<protein>
    <submittedName>
        <fullName evidence="1">Uncharacterized protein</fullName>
    </submittedName>
</protein>
<organism evidence="1 2">
    <name type="scientific">Sclerotinia nivalis</name>
    <dbReference type="NCBI Taxonomy" id="352851"/>
    <lineage>
        <taxon>Eukaryota</taxon>
        <taxon>Fungi</taxon>
        <taxon>Dikarya</taxon>
        <taxon>Ascomycota</taxon>
        <taxon>Pezizomycotina</taxon>
        <taxon>Leotiomycetes</taxon>
        <taxon>Helotiales</taxon>
        <taxon>Sclerotiniaceae</taxon>
        <taxon>Sclerotinia</taxon>
    </lineage>
</organism>
<keyword evidence="2" id="KW-1185">Reference proteome</keyword>
<dbReference type="OrthoDB" id="2273864at2759"/>
<dbReference type="Proteomes" id="UP001152300">
    <property type="component" value="Unassembled WGS sequence"/>
</dbReference>
<reference evidence="1" key="1">
    <citation type="submission" date="2022-11" db="EMBL/GenBank/DDBJ databases">
        <title>Genome Resource of Sclerotinia nivalis Strain SnTB1, a Plant Pathogen Isolated from American Ginseng.</title>
        <authorList>
            <person name="Fan S."/>
        </authorList>
    </citation>
    <scope>NUCLEOTIDE SEQUENCE</scope>
    <source>
        <strain evidence="1">SnTB1</strain>
    </source>
</reference>
<sequence length="82" mass="9499">MSTIFYALTDGHTEVKNQAWEQRTCLQSYFHKLRDNWTQKLPFAGFAYANFKHSINGIPSFEATYGHISKAPWQRASLQMGK</sequence>
<evidence type="ECO:0000313" key="1">
    <source>
        <dbReference type="EMBL" id="KAJ8061562.1"/>
    </source>
</evidence>
<name>A0A9X0DH98_9HELO</name>
<comment type="caution">
    <text evidence="1">The sequence shown here is derived from an EMBL/GenBank/DDBJ whole genome shotgun (WGS) entry which is preliminary data.</text>
</comment>